<name>A0A4R6RUQ3_9MICO</name>
<keyword evidence="4" id="KW-1185">Reference proteome</keyword>
<dbReference type="EMBL" id="SNYA01000008">
    <property type="protein sequence ID" value="TDP89796.1"/>
    <property type="molecule type" value="Genomic_DNA"/>
</dbReference>
<comment type="caution">
    <text evidence="3">The sequence shown here is derived from an EMBL/GenBank/DDBJ whole genome shotgun (WGS) entry which is preliminary data.</text>
</comment>
<organism evidence="3 4">
    <name type="scientific">Leucobacter luti</name>
    <dbReference type="NCBI Taxonomy" id="340320"/>
    <lineage>
        <taxon>Bacteria</taxon>
        <taxon>Bacillati</taxon>
        <taxon>Actinomycetota</taxon>
        <taxon>Actinomycetes</taxon>
        <taxon>Micrococcales</taxon>
        <taxon>Microbacteriaceae</taxon>
        <taxon>Leucobacter</taxon>
    </lineage>
</organism>
<gene>
    <name evidence="3" type="ORF">EDF62_3093</name>
</gene>
<feature type="transmembrane region" description="Helical" evidence="2">
    <location>
        <begin position="6"/>
        <end position="25"/>
    </location>
</feature>
<feature type="region of interest" description="Disordered" evidence="1">
    <location>
        <begin position="78"/>
        <end position="105"/>
    </location>
</feature>
<proteinExistence type="predicted"/>
<reference evidence="3 4" key="1">
    <citation type="submission" date="2019-03" db="EMBL/GenBank/DDBJ databases">
        <title>Genomic analyses of the natural microbiome of Caenorhabditis elegans.</title>
        <authorList>
            <person name="Samuel B."/>
        </authorList>
    </citation>
    <scope>NUCLEOTIDE SEQUENCE [LARGE SCALE GENOMIC DNA]</scope>
    <source>
        <strain evidence="3 4">JUb18</strain>
    </source>
</reference>
<evidence type="ECO:0000256" key="1">
    <source>
        <dbReference type="SAM" id="MobiDB-lite"/>
    </source>
</evidence>
<evidence type="ECO:0000256" key="2">
    <source>
        <dbReference type="SAM" id="Phobius"/>
    </source>
</evidence>
<feature type="compositionally biased region" description="Basic and acidic residues" evidence="1">
    <location>
        <begin position="78"/>
        <end position="89"/>
    </location>
</feature>
<keyword evidence="2" id="KW-0472">Membrane</keyword>
<dbReference type="AlphaFoldDB" id="A0A4R6RUQ3"/>
<dbReference type="Proteomes" id="UP000295601">
    <property type="component" value="Unassembled WGS sequence"/>
</dbReference>
<dbReference type="RefSeq" id="WP_133617647.1">
    <property type="nucleotide sequence ID" value="NZ_SNYA01000008.1"/>
</dbReference>
<evidence type="ECO:0000313" key="3">
    <source>
        <dbReference type="EMBL" id="TDP89796.1"/>
    </source>
</evidence>
<evidence type="ECO:0000313" key="4">
    <source>
        <dbReference type="Proteomes" id="UP000295601"/>
    </source>
</evidence>
<keyword evidence="2" id="KW-1133">Transmembrane helix</keyword>
<sequence>MNGGEIVIAAVGAAGGIGGAVFAWVQARAAVDSLADAREAQEKAAVAQQRAETARDEALALSRKANAAFERQAEAQEEANRLRVEEQKPKTWAGPNWDGEKTRSWRNNSGEEVTVHRATVVPNEESGMVRIRAPHSIPGSVPANGSLRYLLIKASGRQAELLEVEYEIAGNGQRLIVNLPLS</sequence>
<accession>A0A4R6RUQ3</accession>
<keyword evidence="2" id="KW-0812">Transmembrane</keyword>
<protein>
    <submittedName>
        <fullName evidence="3">Uncharacterized protein</fullName>
    </submittedName>
</protein>